<name>A0A6I4ITC0_9FLAO</name>
<dbReference type="AlphaFoldDB" id="A0A6I4ITC0"/>
<dbReference type="OrthoDB" id="9772295at2"/>
<dbReference type="EMBL" id="WQLW01000010">
    <property type="protein sequence ID" value="MVO10103.1"/>
    <property type="molecule type" value="Genomic_DNA"/>
</dbReference>
<dbReference type="Pfam" id="PF08811">
    <property type="entry name" value="DUF1800"/>
    <property type="match status" value="1"/>
</dbReference>
<organism evidence="1 2">
    <name type="scientific">Flavobacterium profundi</name>
    <dbReference type="NCBI Taxonomy" id="1774945"/>
    <lineage>
        <taxon>Bacteria</taxon>
        <taxon>Pseudomonadati</taxon>
        <taxon>Bacteroidota</taxon>
        <taxon>Flavobacteriia</taxon>
        <taxon>Flavobacteriales</taxon>
        <taxon>Flavobacteriaceae</taxon>
        <taxon>Flavobacterium</taxon>
    </lineage>
</organism>
<evidence type="ECO:0000313" key="1">
    <source>
        <dbReference type="EMBL" id="MVO10103.1"/>
    </source>
</evidence>
<protein>
    <submittedName>
        <fullName evidence="1">DUF1800 family protein</fullName>
    </submittedName>
</protein>
<proteinExistence type="predicted"/>
<dbReference type="RefSeq" id="WP_140998490.1">
    <property type="nucleotide sequence ID" value="NZ_VDCZ01000010.1"/>
</dbReference>
<sequence>MRNQVITRRALIRKLFTNPKVSTLQKDPLFEKYSRKVFNGRRTLAPNSTVASTKNSELERVNPVTSGLETYSGSWTEREAIHLLKRTGFGFKKSDLDTISNVSMTEAVNLILSIDTTSPSPPINNYELDEPDENNLPYGADWTIDPFITNNTGNTTDRKRMNSLTSWMTNLAINQDISIREKMVLFWYHFIPVDFDFIKASSNQYISGNTARVCYLYIKNLRDYSGGNFKALIRSIATQPAMMYYLNNQANTNTAPDENFAREIMELFTLGKGSNSQYSQPDVIEAAKVLTGWRVQNLNTPNPTTEFVPNKHDESTKQFSPFFNNTTINSGGAQELDDFIDMIFSKSEVVSQYICRRLYRFFVYYDIDPYIETNVIEPLAQHFVANNWDILPVLDKLFKSQHFYDMANRGVYIKSPLDLFIGFLRTFNINTTISDPTNYDAQYYIWQRFDNLLADMEQSMGSIPNVAGWQAFYQNPSFHEYWINSNTIQKRFAYISYAFYGITFTRNGLTTKIKADTLEFVSQFSNSICADPNLLVDECIKYLLPIDLSMEQKSILKTQNLLSGQATDYYWTQAWNSYIQDPTNETKKLAVSSRLNSLFLTLIQLAEFQLM</sequence>
<accession>A0A6I4ITC0</accession>
<comment type="caution">
    <text evidence="1">The sequence shown here is derived from an EMBL/GenBank/DDBJ whole genome shotgun (WGS) entry which is preliminary data.</text>
</comment>
<dbReference type="InterPro" id="IPR014917">
    <property type="entry name" value="DUF1800"/>
</dbReference>
<dbReference type="Proteomes" id="UP000431264">
    <property type="component" value="Unassembled WGS sequence"/>
</dbReference>
<gene>
    <name evidence="1" type="ORF">GOQ30_13100</name>
</gene>
<reference evidence="2" key="1">
    <citation type="submission" date="2019-05" db="EMBL/GenBank/DDBJ databases">
        <title>Flavobacterium profundi sp. nov., isolated from a deep-sea seamount.</title>
        <authorList>
            <person name="Zhang D.-C."/>
        </authorList>
    </citation>
    <scope>NUCLEOTIDE SEQUENCE [LARGE SCALE GENOMIC DNA]</scope>
    <source>
        <strain evidence="2">TP390</strain>
    </source>
</reference>
<evidence type="ECO:0000313" key="2">
    <source>
        <dbReference type="Proteomes" id="UP000431264"/>
    </source>
</evidence>
<keyword evidence="2" id="KW-1185">Reference proteome</keyword>